<dbReference type="PRINTS" id="PR00420">
    <property type="entry name" value="RNGMNOXGNASE"/>
</dbReference>
<dbReference type="PANTHER" id="PTHR46865">
    <property type="entry name" value="OXIDOREDUCTASE-RELATED"/>
    <property type="match status" value="1"/>
</dbReference>
<evidence type="ECO:0000313" key="3">
    <source>
        <dbReference type="EMBL" id="MBB5960664.1"/>
    </source>
</evidence>
<dbReference type="InterPro" id="IPR051704">
    <property type="entry name" value="FAD_aromatic-hydroxylase"/>
</dbReference>
<dbReference type="GO" id="GO:0071949">
    <property type="term" value="F:FAD binding"/>
    <property type="evidence" value="ECO:0007669"/>
    <property type="project" value="InterPro"/>
</dbReference>
<dbReference type="AlphaFoldDB" id="A0A841CWI0"/>
<dbReference type="RefSeq" id="WP_184699047.1">
    <property type="nucleotide sequence ID" value="NZ_JACHJN010000019.1"/>
</dbReference>
<dbReference type="InterPro" id="IPR002938">
    <property type="entry name" value="FAD-bd"/>
</dbReference>
<proteinExistence type="predicted"/>
<keyword evidence="4" id="KW-1185">Reference proteome</keyword>
<reference evidence="3 4" key="1">
    <citation type="submission" date="2020-08" db="EMBL/GenBank/DDBJ databases">
        <title>Genomic Encyclopedia of Type Strains, Phase III (KMG-III): the genomes of soil and plant-associated and newly described type strains.</title>
        <authorList>
            <person name="Whitman W."/>
        </authorList>
    </citation>
    <scope>NUCLEOTIDE SEQUENCE [LARGE SCALE GENOMIC DNA]</scope>
    <source>
        <strain evidence="3 4">CECT 8640</strain>
    </source>
</reference>
<sequence length="421" mass="45762">MPANSQKRCLVVGLGISGLATAIRLRQIGWEPVVVERAPGRRSDGYFVALFGAGRAAAQRLGFDHAIPDRSVRDGRTFVVNRVGDRKPGLGFGDLPGDWRMMLRGDVEAAAFDALPGDVEIRFATRPTRIEQDESGVDVTLDHDGAITTERFALVVGADGLRSTVRQLLFGPHGHHLHRLGHMIAALALSDPLDGVSAHDGVSLFEPGRAMWLFPFADRPHSLLLSYRTDDIDGQFTGRPADRVRAAFGPAPTGPLLGPALDALDNTGDFLFDTVEQTRMDTWSRGRVVLVGDSAWCVGLYASMGVSAGLAGADLLGTMLHHHPGHIPDALRSWEAQLRPHLTSYQQAGVSGRSFFTPDSQWQIALRPVIARGIRLPLLGDALRFLRANSRINKERDLDIARNSTAPPESTNHRQKARLSG</sequence>
<dbReference type="Pfam" id="PF01494">
    <property type="entry name" value="FAD_binding_3"/>
    <property type="match status" value="1"/>
</dbReference>
<dbReference type="Gene3D" id="3.50.50.60">
    <property type="entry name" value="FAD/NAD(P)-binding domain"/>
    <property type="match status" value="1"/>
</dbReference>
<dbReference type="SUPFAM" id="SSF51905">
    <property type="entry name" value="FAD/NAD(P)-binding domain"/>
    <property type="match status" value="1"/>
</dbReference>
<accession>A0A841CWI0</accession>
<comment type="caution">
    <text evidence="3">The sequence shown here is derived from an EMBL/GenBank/DDBJ whole genome shotgun (WGS) entry which is preliminary data.</text>
</comment>
<name>A0A841CWI0_9PSEU</name>
<gene>
    <name evidence="3" type="ORF">FHS29_007292</name>
</gene>
<dbReference type="Proteomes" id="UP000547510">
    <property type="component" value="Unassembled WGS sequence"/>
</dbReference>
<evidence type="ECO:0000259" key="2">
    <source>
        <dbReference type="Pfam" id="PF01494"/>
    </source>
</evidence>
<evidence type="ECO:0000256" key="1">
    <source>
        <dbReference type="SAM" id="MobiDB-lite"/>
    </source>
</evidence>
<dbReference type="InterPro" id="IPR036188">
    <property type="entry name" value="FAD/NAD-bd_sf"/>
</dbReference>
<organism evidence="3 4">
    <name type="scientific">Saccharothrix tamanrassetensis</name>
    <dbReference type="NCBI Taxonomy" id="1051531"/>
    <lineage>
        <taxon>Bacteria</taxon>
        <taxon>Bacillati</taxon>
        <taxon>Actinomycetota</taxon>
        <taxon>Actinomycetes</taxon>
        <taxon>Pseudonocardiales</taxon>
        <taxon>Pseudonocardiaceae</taxon>
        <taxon>Saccharothrix</taxon>
    </lineage>
</organism>
<dbReference type="PANTHER" id="PTHR46865:SF8">
    <property type="entry name" value="POSSIBLE OXIDOREDUCTASE"/>
    <property type="match status" value="1"/>
</dbReference>
<dbReference type="EMBL" id="JACHJN010000019">
    <property type="protein sequence ID" value="MBB5960664.1"/>
    <property type="molecule type" value="Genomic_DNA"/>
</dbReference>
<evidence type="ECO:0000313" key="4">
    <source>
        <dbReference type="Proteomes" id="UP000547510"/>
    </source>
</evidence>
<dbReference type="Gene3D" id="3.30.9.10">
    <property type="entry name" value="D-Amino Acid Oxidase, subunit A, domain 2"/>
    <property type="match status" value="1"/>
</dbReference>
<feature type="domain" description="FAD-binding" evidence="2">
    <location>
        <begin position="9"/>
        <end position="321"/>
    </location>
</feature>
<feature type="region of interest" description="Disordered" evidence="1">
    <location>
        <begin position="398"/>
        <end position="421"/>
    </location>
</feature>
<protein>
    <submittedName>
        <fullName evidence="3">2-polyprenyl-6-methoxyphenol hydroxylase-like FAD-dependent oxidoreductase</fullName>
    </submittedName>
</protein>